<dbReference type="Proteomes" id="UP000321323">
    <property type="component" value="Chromosome"/>
</dbReference>
<dbReference type="EMBL" id="CP136508">
    <property type="protein sequence ID" value="WUR13328.1"/>
    <property type="molecule type" value="Genomic_DNA"/>
</dbReference>
<accession>A0ABZ1UKW9</accession>
<name>A0ABZ1UKW9_9BURK</name>
<reference evidence="2 3" key="1">
    <citation type="journal article" date="2019" name="Int. J. Syst. Evol. Microbiol.">
        <title>The Draft Whole-Genome Sequence of the Antibiotic Producer Empedobacter haloabium ATCC 31962 Provides Indications for Its Taxonomic Reclassification.</title>
        <authorList>
            <person name="Miess H."/>
            <person name="Arlt P."/>
            <person name="Apel A.K."/>
            <person name="Weber T."/>
            <person name="Nieselt K."/>
            <person name="Hanssen F."/>
            <person name="Czemmel S."/>
            <person name="Nahnsen S."/>
            <person name="Gross H."/>
        </authorList>
    </citation>
    <scope>NUCLEOTIDE SEQUENCE [LARGE SCALE GENOMIC DNA]</scope>
    <source>
        <strain evidence="2 3">ATCC 31962</strain>
    </source>
</reference>
<organism evidence="2 3">
    <name type="scientific">[Empedobacter] haloabium</name>
    <dbReference type="NCBI Taxonomy" id="592317"/>
    <lineage>
        <taxon>Bacteria</taxon>
        <taxon>Pseudomonadati</taxon>
        <taxon>Pseudomonadota</taxon>
        <taxon>Betaproteobacteria</taxon>
        <taxon>Burkholderiales</taxon>
        <taxon>Oxalobacteraceae</taxon>
        <taxon>Telluria group</taxon>
        <taxon>Telluria group incertae sedis</taxon>
    </lineage>
</organism>
<dbReference type="Pfam" id="PF20282">
    <property type="entry name" value="CTD6"/>
    <property type="match status" value="1"/>
</dbReference>
<evidence type="ECO:0000313" key="3">
    <source>
        <dbReference type="Proteomes" id="UP000321323"/>
    </source>
</evidence>
<evidence type="ECO:0000313" key="2">
    <source>
        <dbReference type="EMBL" id="WUR13328.1"/>
    </source>
</evidence>
<proteinExistence type="predicted"/>
<sequence length="362" mass="40760">MSTDWTDIPEPAPLSSVTAATVVHGPVIPPQQQLLLYSPDQWEDFVQEWAHFCLKQQYIKVQRFTGSGDRGVDIAGFTDAKKLQGVWDNYQCKHYDNALRPTNVWVEIGKIVWYSFKKEYTPPRRYYFVAPKGVGTSLAALLSDASKLRDELNANWEKYVRKEITKTQEVVLDASLLAYVNAFDFSIFDAKTSLQLVEEHRASPVHAARFGGGLKARPDAAKPPAVIKTDESRYVTQLLNAYAEHIGQPVSDPSALASAPKLRDHFHRQREAFYHAESLRVFARDSVPAGTFESLQDDIYDGVVDTHDATHQDGYARVCAVTKAARELQITANPLITCTKPKDRDGMCQQLANEDRLQWTQS</sequence>
<keyword evidence="3" id="KW-1185">Reference proteome</keyword>
<feature type="domain" description="ABC-three component systems C-terminal" evidence="1">
    <location>
        <begin position="231"/>
        <end position="359"/>
    </location>
</feature>
<gene>
    <name evidence="2" type="ORF">E7V67_027200</name>
</gene>
<protein>
    <submittedName>
        <fullName evidence="2">ABC-three component system protein</fullName>
    </submittedName>
</protein>
<evidence type="ECO:0000259" key="1">
    <source>
        <dbReference type="Pfam" id="PF20282"/>
    </source>
</evidence>
<dbReference type="InterPro" id="IPR046914">
    <property type="entry name" value="ABC-3C_CTD6"/>
</dbReference>